<evidence type="ECO:0000256" key="1">
    <source>
        <dbReference type="SAM" id="MobiDB-lite"/>
    </source>
</evidence>
<proteinExistence type="predicted"/>
<organism evidence="3 4">
    <name type="scientific">Paramarasmius palmivorus</name>
    <dbReference type="NCBI Taxonomy" id="297713"/>
    <lineage>
        <taxon>Eukaryota</taxon>
        <taxon>Fungi</taxon>
        <taxon>Dikarya</taxon>
        <taxon>Basidiomycota</taxon>
        <taxon>Agaricomycotina</taxon>
        <taxon>Agaricomycetes</taxon>
        <taxon>Agaricomycetidae</taxon>
        <taxon>Agaricales</taxon>
        <taxon>Marasmiineae</taxon>
        <taxon>Marasmiaceae</taxon>
        <taxon>Paramarasmius</taxon>
    </lineage>
</organism>
<accession>A0AAW0CP17</accession>
<name>A0AAW0CP17_9AGAR</name>
<dbReference type="AlphaFoldDB" id="A0AAW0CP17"/>
<evidence type="ECO:0000313" key="3">
    <source>
        <dbReference type="EMBL" id="KAK7040854.1"/>
    </source>
</evidence>
<feature type="region of interest" description="Disordered" evidence="1">
    <location>
        <begin position="136"/>
        <end position="162"/>
    </location>
</feature>
<dbReference type="EMBL" id="JAYKXP010000035">
    <property type="protein sequence ID" value="KAK7040854.1"/>
    <property type="molecule type" value="Genomic_DNA"/>
</dbReference>
<keyword evidence="2" id="KW-0812">Transmembrane</keyword>
<comment type="caution">
    <text evidence="3">The sequence shown here is derived from an EMBL/GenBank/DDBJ whole genome shotgun (WGS) entry which is preliminary data.</text>
</comment>
<keyword evidence="2" id="KW-0472">Membrane</keyword>
<keyword evidence="4" id="KW-1185">Reference proteome</keyword>
<feature type="compositionally biased region" description="Low complexity" evidence="1">
    <location>
        <begin position="146"/>
        <end position="162"/>
    </location>
</feature>
<gene>
    <name evidence="3" type="ORF">VNI00_009450</name>
</gene>
<keyword evidence="2" id="KW-1133">Transmembrane helix</keyword>
<evidence type="ECO:0000256" key="2">
    <source>
        <dbReference type="SAM" id="Phobius"/>
    </source>
</evidence>
<evidence type="ECO:0000313" key="4">
    <source>
        <dbReference type="Proteomes" id="UP001383192"/>
    </source>
</evidence>
<feature type="transmembrane region" description="Helical" evidence="2">
    <location>
        <begin position="166"/>
        <end position="188"/>
    </location>
</feature>
<protein>
    <submittedName>
        <fullName evidence="3">Uncharacterized protein</fullName>
    </submittedName>
</protein>
<dbReference type="Proteomes" id="UP001383192">
    <property type="component" value="Unassembled WGS sequence"/>
</dbReference>
<sequence length="189" mass="19179">MTRLTDPERRGLCYKLDAVAAQTSLYLPGWDEQALSADILGVDDKGRTTWQIQRGASTAADDDESGFRGTFTLVEGSDYVSYTVEDPQLSVGFGYDCSLSGDIAACSAVVEGQTVTVTESISRFLVQGGSTIAGVTPTAGGSASVPTSGTKTSAGSGSAAPSNTNGASAVGLTSSGIILGALGFLLSIF</sequence>
<reference evidence="3 4" key="1">
    <citation type="submission" date="2024-01" db="EMBL/GenBank/DDBJ databases">
        <title>A draft genome for a cacao thread blight-causing isolate of Paramarasmius palmivorus.</title>
        <authorList>
            <person name="Baruah I.K."/>
            <person name="Bukari Y."/>
            <person name="Amoako-Attah I."/>
            <person name="Meinhardt L.W."/>
            <person name="Bailey B.A."/>
            <person name="Cohen S.P."/>
        </authorList>
    </citation>
    <scope>NUCLEOTIDE SEQUENCE [LARGE SCALE GENOMIC DNA]</scope>
    <source>
        <strain evidence="3 4">GH-12</strain>
    </source>
</reference>